<dbReference type="Proteomes" id="UP000185794">
    <property type="component" value="Unassembled WGS sequence"/>
</dbReference>
<name>A0A854BG50_ECOLX</name>
<evidence type="ECO:0000313" key="1">
    <source>
        <dbReference type="EMBL" id="OKV04936.1"/>
    </source>
</evidence>
<dbReference type="AlphaFoldDB" id="A0A854BG50"/>
<proteinExistence type="predicted"/>
<evidence type="ECO:0000313" key="2">
    <source>
        <dbReference type="Proteomes" id="UP000185794"/>
    </source>
</evidence>
<organism evidence="1 2">
    <name type="scientific">Escherichia coli</name>
    <dbReference type="NCBI Taxonomy" id="562"/>
    <lineage>
        <taxon>Bacteria</taxon>
        <taxon>Pseudomonadati</taxon>
        <taxon>Pseudomonadota</taxon>
        <taxon>Gammaproteobacteria</taxon>
        <taxon>Enterobacterales</taxon>
        <taxon>Enterobacteriaceae</taxon>
        <taxon>Escherichia</taxon>
    </lineage>
</organism>
<sequence length="65" mass="7134">MRSAIVSKCHKKDFAFYDEFRKLKSHLSGLIFAVTLKGGAVGTIFHSIGQMTISRNTGQRLCSGS</sequence>
<reference evidence="1 2" key="1">
    <citation type="journal article" date="2017" name="Front. Cell. Infect. Microbiol.">
        <title>Chaperone-usher pili loci of human colonization factor-negative enterotoxigenic Escherichia coli.</title>
        <authorList>
            <person name="Del Canto F."/>
            <person name="Vidal R."/>
            <person name="Stine O.C."/>
            <person name="Pop M."/>
        </authorList>
    </citation>
    <scope>NUCLEOTIDE SEQUENCE [LARGE SCALE GENOMIC DNA]</scope>
    <source>
        <strain evidence="1 2">700324</strain>
    </source>
</reference>
<gene>
    <name evidence="1" type="ORF">AWP47_26935</name>
</gene>
<protein>
    <submittedName>
        <fullName evidence="1">Uncharacterized protein</fullName>
    </submittedName>
</protein>
<accession>A0A854BG50</accession>
<comment type="caution">
    <text evidence="1">The sequence shown here is derived from an EMBL/GenBank/DDBJ whole genome shotgun (WGS) entry which is preliminary data.</text>
</comment>
<dbReference type="EMBL" id="LRKC01000169">
    <property type="protein sequence ID" value="OKV04936.1"/>
    <property type="molecule type" value="Genomic_DNA"/>
</dbReference>